<evidence type="ECO:0000256" key="2">
    <source>
        <dbReference type="ARBA" id="ARBA00022723"/>
    </source>
</evidence>
<keyword evidence="2" id="KW-0479">Metal-binding</keyword>
<name>A0A4Z0A3T5_9AGAM</name>
<keyword evidence="3" id="KW-0863">Zinc-finger</keyword>
<gene>
    <name evidence="8" type="ORF">EWM64_g2319</name>
</gene>
<keyword evidence="9" id="KW-1185">Reference proteome</keyword>
<feature type="region of interest" description="Disordered" evidence="6">
    <location>
        <begin position="572"/>
        <end position="636"/>
    </location>
</feature>
<dbReference type="InterPro" id="IPR012337">
    <property type="entry name" value="RNaseH-like_sf"/>
</dbReference>
<dbReference type="Pfam" id="PF05699">
    <property type="entry name" value="Dimer_Tnp_hAT"/>
    <property type="match status" value="1"/>
</dbReference>
<keyword evidence="5" id="KW-0539">Nucleus</keyword>
<evidence type="ECO:0000256" key="6">
    <source>
        <dbReference type="SAM" id="MobiDB-lite"/>
    </source>
</evidence>
<comment type="subcellular location">
    <subcellularLocation>
        <location evidence="1">Nucleus</location>
    </subcellularLocation>
</comment>
<dbReference type="PANTHER" id="PTHR46481">
    <property type="entry name" value="ZINC FINGER BED DOMAIN-CONTAINING PROTEIN 4"/>
    <property type="match status" value="1"/>
</dbReference>
<dbReference type="GO" id="GO:0008270">
    <property type="term" value="F:zinc ion binding"/>
    <property type="evidence" value="ECO:0007669"/>
    <property type="project" value="UniProtKB-KW"/>
</dbReference>
<dbReference type="InterPro" id="IPR008906">
    <property type="entry name" value="HATC_C_dom"/>
</dbReference>
<accession>A0A4Z0A3T5</accession>
<dbReference type="GO" id="GO:0046983">
    <property type="term" value="F:protein dimerization activity"/>
    <property type="evidence" value="ECO:0007669"/>
    <property type="project" value="InterPro"/>
</dbReference>
<evidence type="ECO:0000259" key="7">
    <source>
        <dbReference type="Pfam" id="PF05699"/>
    </source>
</evidence>
<keyword evidence="4" id="KW-0862">Zinc</keyword>
<feature type="region of interest" description="Disordered" evidence="6">
    <location>
        <begin position="1012"/>
        <end position="1033"/>
    </location>
</feature>
<dbReference type="OrthoDB" id="3268424at2759"/>
<feature type="compositionally biased region" description="Acidic residues" evidence="6">
    <location>
        <begin position="616"/>
        <end position="626"/>
    </location>
</feature>
<evidence type="ECO:0000256" key="4">
    <source>
        <dbReference type="ARBA" id="ARBA00022833"/>
    </source>
</evidence>
<dbReference type="AlphaFoldDB" id="A0A4Z0A3T5"/>
<dbReference type="SUPFAM" id="SSF53098">
    <property type="entry name" value="Ribonuclease H-like"/>
    <property type="match status" value="1"/>
</dbReference>
<dbReference type="Proteomes" id="UP000298061">
    <property type="component" value="Unassembled WGS sequence"/>
</dbReference>
<organism evidence="8 9">
    <name type="scientific">Hericium alpestre</name>
    <dbReference type="NCBI Taxonomy" id="135208"/>
    <lineage>
        <taxon>Eukaryota</taxon>
        <taxon>Fungi</taxon>
        <taxon>Dikarya</taxon>
        <taxon>Basidiomycota</taxon>
        <taxon>Agaricomycotina</taxon>
        <taxon>Agaricomycetes</taxon>
        <taxon>Russulales</taxon>
        <taxon>Hericiaceae</taxon>
        <taxon>Hericium</taxon>
    </lineage>
</organism>
<feature type="domain" description="HAT C-terminal dimerisation" evidence="7">
    <location>
        <begin position="910"/>
        <end position="991"/>
    </location>
</feature>
<dbReference type="EMBL" id="SFCI01000183">
    <property type="protein sequence ID" value="TFY81692.1"/>
    <property type="molecule type" value="Genomic_DNA"/>
</dbReference>
<evidence type="ECO:0000256" key="3">
    <source>
        <dbReference type="ARBA" id="ARBA00022771"/>
    </source>
</evidence>
<evidence type="ECO:0000313" key="8">
    <source>
        <dbReference type="EMBL" id="TFY81692.1"/>
    </source>
</evidence>
<feature type="compositionally biased region" description="Acidic residues" evidence="6">
    <location>
        <begin position="596"/>
        <end position="609"/>
    </location>
</feature>
<evidence type="ECO:0000313" key="9">
    <source>
        <dbReference type="Proteomes" id="UP000298061"/>
    </source>
</evidence>
<dbReference type="GO" id="GO:0005634">
    <property type="term" value="C:nucleus"/>
    <property type="evidence" value="ECO:0007669"/>
    <property type="project" value="UniProtKB-SubCell"/>
</dbReference>
<comment type="caution">
    <text evidence="8">The sequence shown here is derived from an EMBL/GenBank/DDBJ whole genome shotgun (WGS) entry which is preliminary data.</text>
</comment>
<dbReference type="InterPro" id="IPR052035">
    <property type="entry name" value="ZnF_BED_domain_contain"/>
</dbReference>
<reference evidence="8 9" key="1">
    <citation type="submission" date="2019-02" db="EMBL/GenBank/DDBJ databases">
        <title>Genome sequencing of the rare red list fungi Hericium alpestre (H. flagellum).</title>
        <authorList>
            <person name="Buettner E."/>
            <person name="Kellner H."/>
        </authorList>
    </citation>
    <scope>NUCLEOTIDE SEQUENCE [LARGE SCALE GENOMIC DNA]</scope>
    <source>
        <strain evidence="8 9">DSM 108284</strain>
    </source>
</reference>
<dbReference type="PANTHER" id="PTHR46481:SF10">
    <property type="entry name" value="ZINC FINGER BED DOMAIN-CONTAINING PROTEIN 39"/>
    <property type="match status" value="1"/>
</dbReference>
<protein>
    <recommendedName>
        <fullName evidence="7">HAT C-terminal dimerisation domain-containing protein</fullName>
    </recommendedName>
</protein>
<evidence type="ECO:0000256" key="5">
    <source>
        <dbReference type="ARBA" id="ARBA00023242"/>
    </source>
</evidence>
<proteinExistence type="predicted"/>
<sequence>MATHITITALACTPEDLRTFTLPRVAPDEFKNPGRSYKVRLEDFRLNSRRVCRCKLTPESPSDPATVILTFASVCEGGSRDALERREKEAIRYVQDLKELQGTLVPDFLGFYKGENLWGNSWACILLEDCGDNIRYDDMKTYRVQFGLALARFHLKMHLNYNNISTKHTVVRGDRLVLVNFNEVETHDCQFQEVIEGIEFREIIEEKLPDPKIKRIHCEEIYGYCTDMRLFTTAGYTYMETEFIINAGMKSAEDLHSVVKRIYPEPVFTRDVAFWCEETWQQVEPNHAKYARTPWSMSKDDRKRYREQQKRQDLLVTVRRVYDDAEQPLRIDYIFTCNIDPEHTHTRPRMKTGDGTKNLREGITKCNKKRGVVASDSVAEVEGSSSDSVPANGKLVYSPAAHRAIIALRCARSARPFNMVLDEDYRAEVEMLRPGTLIPHPMTISRDIRGMYTELSKRVWAYFEDRNGTIHLNGQMWRAILEFLRLTEKHDGLYLARRTARCLEAFGLSKHLHTICLDNASNCDTMVKHMASMIPTFRGPASRMRCFPHIVNLIAKVFISFYFKQPKKKSTAKAVSGTKRKRQPTTQVATHVHDADADENDELPAEDGNESANDGIDTDPADEDDPIDGKLAHDETVTRTVRGKAIQMMKEEYNITIGNQEEKMALGLFPKVAGLARRVHDSPTLKEKFDILVQNDETLTGQKKTLDRRVPTRWNSDLACLDAHFYFKNVIQQLTAASANGLRAYRLEEAQWELIEELVQVLVIFDEPTKLFSQSEVPLVTECVPMLVNLREQLLNVRDARWSELYDVTRVAAQAGLLVLEKYFSLFTDENEVYQIALDRKLQWFREQGWDEDKIDALRAKVIQRWEDSYLPTEQATPATTHETEKNQNVWLKTGSTRGVTRRRADCIQAYLEEPLVCSDEIAEAGGILRYWDRAKLSRPHLARMGSDFCSAPASSVDGERAFSKGRLEVNHLQHNMSSQTFKAQMAVGSWVDTPLWPGLVDVTKIVERRMTGGDNEADMGEDTATAELDVES</sequence>
<feature type="compositionally biased region" description="Basic and acidic residues" evidence="6">
    <location>
        <begin position="627"/>
        <end position="636"/>
    </location>
</feature>
<evidence type="ECO:0000256" key="1">
    <source>
        <dbReference type="ARBA" id="ARBA00004123"/>
    </source>
</evidence>